<organism evidence="1 2">
    <name type="scientific">Achromobacter pestifer</name>
    <dbReference type="NCBI Taxonomy" id="1353889"/>
    <lineage>
        <taxon>Bacteria</taxon>
        <taxon>Pseudomonadati</taxon>
        <taxon>Pseudomonadota</taxon>
        <taxon>Betaproteobacteria</taxon>
        <taxon>Burkholderiales</taxon>
        <taxon>Alcaligenaceae</taxon>
        <taxon>Achromobacter</taxon>
    </lineage>
</organism>
<gene>
    <name evidence="1" type="ORF">LMG3431_02333</name>
</gene>
<proteinExistence type="predicted"/>
<accession>A0A6S6YWI0</accession>
<protein>
    <submittedName>
        <fullName evidence="1">Uncharacterized protein</fullName>
    </submittedName>
</protein>
<keyword evidence="2" id="KW-1185">Reference proteome</keyword>
<sequence length="120" mass="12687">MDTDGKMMLPTRFRRCDEFSASTVTSPAAPPDKVVLILPATLACVCVSCTSTVKAPDKAIFLLLAVALAQLLKLDEIPPVLVSVAWRLFRKAAAAAPATDIFAVVPSAFFHLVSMPSNGA</sequence>
<dbReference type="Proteomes" id="UP000494108">
    <property type="component" value="Unassembled WGS sequence"/>
</dbReference>
<evidence type="ECO:0000313" key="1">
    <source>
        <dbReference type="EMBL" id="CAB3643578.1"/>
    </source>
</evidence>
<dbReference type="AlphaFoldDB" id="A0A6S6YWI0"/>
<name>A0A6S6YWI0_9BURK</name>
<evidence type="ECO:0000313" key="2">
    <source>
        <dbReference type="Proteomes" id="UP000494108"/>
    </source>
</evidence>
<dbReference type="EMBL" id="CADIJX010000002">
    <property type="protein sequence ID" value="CAB3643578.1"/>
    <property type="molecule type" value="Genomic_DNA"/>
</dbReference>
<reference evidence="1 2" key="1">
    <citation type="submission" date="2020-04" db="EMBL/GenBank/DDBJ databases">
        <authorList>
            <person name="De Canck E."/>
        </authorList>
    </citation>
    <scope>NUCLEOTIDE SEQUENCE [LARGE SCALE GENOMIC DNA]</scope>
    <source>
        <strain evidence="1 2">LMG 3431</strain>
    </source>
</reference>